<proteinExistence type="predicted"/>
<feature type="transmembrane region" description="Helical" evidence="7">
    <location>
        <begin position="90"/>
        <end position="115"/>
    </location>
</feature>
<evidence type="ECO:0000256" key="4">
    <source>
        <dbReference type="ARBA" id="ARBA00022847"/>
    </source>
</evidence>
<accession>A0AAU7JDJ9</accession>
<dbReference type="GO" id="GO:0015086">
    <property type="term" value="F:cadmium ion transmembrane transporter activity"/>
    <property type="evidence" value="ECO:0007669"/>
    <property type="project" value="TreeGrafter"/>
</dbReference>
<dbReference type="EMBL" id="CP157484">
    <property type="protein sequence ID" value="XBO38275.1"/>
    <property type="molecule type" value="Genomic_DNA"/>
</dbReference>
<dbReference type="PANTHER" id="PTHR11706:SF33">
    <property type="entry name" value="NATURAL RESISTANCE-ASSOCIATED MACROPHAGE PROTEIN 2"/>
    <property type="match status" value="1"/>
</dbReference>
<evidence type="ECO:0000256" key="1">
    <source>
        <dbReference type="ARBA" id="ARBA00004141"/>
    </source>
</evidence>
<evidence type="ECO:0000256" key="2">
    <source>
        <dbReference type="ARBA" id="ARBA00022448"/>
    </source>
</evidence>
<dbReference type="PANTHER" id="PTHR11706">
    <property type="entry name" value="SOLUTE CARRIER PROTEIN FAMILY 11 MEMBER"/>
    <property type="match status" value="1"/>
</dbReference>
<evidence type="ECO:0000313" key="8">
    <source>
        <dbReference type="EMBL" id="XBO38275.1"/>
    </source>
</evidence>
<feature type="transmembrane region" description="Helical" evidence="7">
    <location>
        <begin position="192"/>
        <end position="211"/>
    </location>
</feature>
<evidence type="ECO:0000256" key="6">
    <source>
        <dbReference type="ARBA" id="ARBA00023136"/>
    </source>
</evidence>
<dbReference type="GO" id="GO:0005384">
    <property type="term" value="F:manganese ion transmembrane transporter activity"/>
    <property type="evidence" value="ECO:0007669"/>
    <property type="project" value="TreeGrafter"/>
</dbReference>
<feature type="transmembrane region" description="Helical" evidence="7">
    <location>
        <begin position="247"/>
        <end position="269"/>
    </location>
</feature>
<keyword evidence="6 7" id="KW-0472">Membrane</keyword>
<dbReference type="GO" id="GO:0005886">
    <property type="term" value="C:plasma membrane"/>
    <property type="evidence" value="ECO:0007669"/>
    <property type="project" value="TreeGrafter"/>
</dbReference>
<feature type="transmembrane region" description="Helical" evidence="7">
    <location>
        <begin position="45"/>
        <end position="69"/>
    </location>
</feature>
<feature type="transmembrane region" description="Helical" evidence="7">
    <location>
        <begin position="367"/>
        <end position="385"/>
    </location>
</feature>
<dbReference type="GO" id="GO:0034755">
    <property type="term" value="P:iron ion transmembrane transport"/>
    <property type="evidence" value="ECO:0007669"/>
    <property type="project" value="TreeGrafter"/>
</dbReference>
<dbReference type="NCBIfam" id="NF037982">
    <property type="entry name" value="Nramp_1"/>
    <property type="match status" value="1"/>
</dbReference>
<evidence type="ECO:0000256" key="5">
    <source>
        <dbReference type="ARBA" id="ARBA00022989"/>
    </source>
</evidence>
<keyword evidence="3 7" id="KW-0812">Transmembrane</keyword>
<feature type="transmembrane region" description="Helical" evidence="7">
    <location>
        <begin position="127"/>
        <end position="146"/>
    </location>
</feature>
<dbReference type="RefSeq" id="WP_406855113.1">
    <property type="nucleotide sequence ID" value="NZ_CP157484.1"/>
</dbReference>
<evidence type="ECO:0000256" key="3">
    <source>
        <dbReference type="ARBA" id="ARBA00022692"/>
    </source>
</evidence>
<keyword evidence="4" id="KW-0769">Symport</keyword>
<dbReference type="AlphaFoldDB" id="A0AAU7JDJ9"/>
<dbReference type="Pfam" id="PF01566">
    <property type="entry name" value="Nramp"/>
    <property type="match status" value="1"/>
</dbReference>
<feature type="transmembrane region" description="Helical" evidence="7">
    <location>
        <begin position="153"/>
        <end position="172"/>
    </location>
</feature>
<dbReference type="InterPro" id="IPR001046">
    <property type="entry name" value="NRAMP_fam"/>
</dbReference>
<evidence type="ECO:0000256" key="7">
    <source>
        <dbReference type="SAM" id="Phobius"/>
    </source>
</evidence>
<organism evidence="8">
    <name type="scientific">Alsobacter sp. KACC 23698</name>
    <dbReference type="NCBI Taxonomy" id="3149229"/>
    <lineage>
        <taxon>Bacteria</taxon>
        <taxon>Pseudomonadati</taxon>
        <taxon>Pseudomonadota</taxon>
        <taxon>Alphaproteobacteria</taxon>
        <taxon>Hyphomicrobiales</taxon>
        <taxon>Alsobacteraceae</taxon>
        <taxon>Alsobacter</taxon>
    </lineage>
</organism>
<protein>
    <submittedName>
        <fullName evidence="8">Nramp family divalent metal transporter</fullName>
    </submittedName>
</protein>
<gene>
    <name evidence="8" type="ORF">ABEG18_21615</name>
</gene>
<keyword evidence="5 7" id="KW-1133">Transmembrane helix</keyword>
<keyword evidence="2" id="KW-0813">Transport</keyword>
<sequence>MSIHTRARTRVPKRTILRLLGPGLVAGAADDDPSGVATYSQAGAQFGFGLLWTVVLTYPFMVAIQVVSARIARATGEGIVANMRTAFPRWAMVWIVVLVLAANTINIAADLAAMGAATSLVVGGHPALYAVLLGAFCVVLEVLVPYRRYAPILKGLTIVLFFYVGTVLTVHIPWEQAALGALLPQLTWNADYIVTVVAVFGTTISPYVFFWQAAEEVEDMKLDGHVRALRDYHGHIKPVLKRIGVDTALGMGFSISIAACIMLTTAATLHQQGITNIETSAQAAEALRPLAGPLTFFLFALGILGTGLLAVPVLAGSAAYAVAEAFDWRSSLELKPLEARGFYSIVAGSTIIGALIGLSPLDPIKMLFWTAVINGVVAVPVMAVMMRLVSSRKVMGPVAAGPVLRIGGWAATGVMALVVVAMLATWAMA</sequence>
<feature type="transmembrane region" description="Helical" evidence="7">
    <location>
        <begin position="342"/>
        <end position="361"/>
    </location>
</feature>
<feature type="transmembrane region" description="Helical" evidence="7">
    <location>
        <begin position="406"/>
        <end position="428"/>
    </location>
</feature>
<feature type="transmembrane region" description="Helical" evidence="7">
    <location>
        <begin position="296"/>
        <end position="322"/>
    </location>
</feature>
<reference evidence="8" key="1">
    <citation type="submission" date="2024-05" db="EMBL/GenBank/DDBJ databases">
        <authorList>
            <person name="Kim S."/>
            <person name="Heo J."/>
            <person name="Choi H."/>
            <person name="Choi Y."/>
            <person name="Kwon S.-W."/>
            <person name="Kim Y."/>
        </authorList>
    </citation>
    <scope>NUCLEOTIDE SEQUENCE</scope>
    <source>
        <strain evidence="8">KACC 23698</strain>
    </source>
</reference>
<comment type="subcellular location">
    <subcellularLocation>
        <location evidence="1">Membrane</location>
        <topology evidence="1">Multi-pass membrane protein</topology>
    </subcellularLocation>
</comment>
<name>A0AAU7JDJ9_9HYPH</name>
<dbReference type="GO" id="GO:0015293">
    <property type="term" value="F:symporter activity"/>
    <property type="evidence" value="ECO:0007669"/>
    <property type="project" value="UniProtKB-KW"/>
</dbReference>